<protein>
    <submittedName>
        <fullName evidence="2">Antibiotic biosynthesis monooxygenase</fullName>
    </submittedName>
</protein>
<dbReference type="OrthoDB" id="123158at2"/>
<dbReference type="EMBL" id="SRYR01000001">
    <property type="protein sequence ID" value="TGY44514.1"/>
    <property type="molecule type" value="Genomic_DNA"/>
</dbReference>
<evidence type="ECO:0000313" key="3">
    <source>
        <dbReference type="Proteomes" id="UP000306888"/>
    </source>
</evidence>
<sequence length="110" mass="12841">MAITINIYYTGKNGNAKKFAEEMISSGVVNDIRTENGNIQYEYFFPMDDEETVLLIDSWKDQQSLDLHHASPMMTKITKLREKYDLHMKLERYIAAEVGVDSKDKKFIRN</sequence>
<dbReference type="RefSeq" id="WP_136005741.1">
    <property type="nucleotide sequence ID" value="NZ_SRYR01000001.1"/>
</dbReference>
<dbReference type="PROSITE" id="PS51725">
    <property type="entry name" value="ABM"/>
    <property type="match status" value="1"/>
</dbReference>
<proteinExistence type="predicted"/>
<name>A0A4S2DTE6_9CLOT</name>
<dbReference type="Pfam" id="PF03992">
    <property type="entry name" value="ABM"/>
    <property type="match status" value="1"/>
</dbReference>
<evidence type="ECO:0000259" key="1">
    <source>
        <dbReference type="PROSITE" id="PS51725"/>
    </source>
</evidence>
<organism evidence="2 3">
    <name type="scientific">Clostridium sartagoforme</name>
    <dbReference type="NCBI Taxonomy" id="84031"/>
    <lineage>
        <taxon>Bacteria</taxon>
        <taxon>Bacillati</taxon>
        <taxon>Bacillota</taxon>
        <taxon>Clostridia</taxon>
        <taxon>Eubacteriales</taxon>
        <taxon>Clostridiaceae</taxon>
        <taxon>Clostridium</taxon>
    </lineage>
</organism>
<dbReference type="Proteomes" id="UP000306888">
    <property type="component" value="Unassembled WGS sequence"/>
</dbReference>
<evidence type="ECO:0000313" key="2">
    <source>
        <dbReference type="EMBL" id="TGY44514.1"/>
    </source>
</evidence>
<keyword evidence="2" id="KW-0560">Oxidoreductase</keyword>
<dbReference type="InterPro" id="IPR007138">
    <property type="entry name" value="ABM_dom"/>
</dbReference>
<comment type="caution">
    <text evidence="2">The sequence shown here is derived from an EMBL/GenBank/DDBJ whole genome shotgun (WGS) entry which is preliminary data.</text>
</comment>
<gene>
    <name evidence="2" type="ORF">E5347_06780</name>
</gene>
<keyword evidence="2" id="KW-0503">Monooxygenase</keyword>
<dbReference type="AlphaFoldDB" id="A0A4S2DTE6"/>
<dbReference type="GO" id="GO:0004497">
    <property type="term" value="F:monooxygenase activity"/>
    <property type="evidence" value="ECO:0007669"/>
    <property type="project" value="UniProtKB-KW"/>
</dbReference>
<dbReference type="Gene3D" id="3.30.70.100">
    <property type="match status" value="1"/>
</dbReference>
<accession>A0A4S2DTE6</accession>
<keyword evidence="3" id="KW-1185">Reference proteome</keyword>
<feature type="domain" description="ABM" evidence="1">
    <location>
        <begin position="3"/>
        <end position="94"/>
    </location>
</feature>
<dbReference type="SUPFAM" id="SSF54909">
    <property type="entry name" value="Dimeric alpha+beta barrel"/>
    <property type="match status" value="1"/>
</dbReference>
<dbReference type="InterPro" id="IPR011008">
    <property type="entry name" value="Dimeric_a/b-barrel"/>
</dbReference>
<reference evidence="2 3" key="1">
    <citation type="submission" date="2019-04" db="EMBL/GenBank/DDBJ databases">
        <title>Microbes associate with the intestines of laboratory mice.</title>
        <authorList>
            <person name="Navarre W."/>
            <person name="Wong E."/>
            <person name="Huang K."/>
            <person name="Tropini C."/>
            <person name="Ng K."/>
            <person name="Yu B."/>
        </authorList>
    </citation>
    <scope>NUCLEOTIDE SEQUENCE [LARGE SCALE GENOMIC DNA]</scope>
    <source>
        <strain evidence="2 3">NM50_B9-20</strain>
    </source>
</reference>